<evidence type="ECO:0000256" key="2">
    <source>
        <dbReference type="SAM" id="SignalP"/>
    </source>
</evidence>
<gene>
    <name evidence="3" type="ORF">B0T17DRAFT_8611</name>
</gene>
<evidence type="ECO:0000313" key="3">
    <source>
        <dbReference type="EMBL" id="KAK0634522.1"/>
    </source>
</evidence>
<name>A0AA40CDJ7_9PEZI</name>
<proteinExistence type="predicted"/>
<feature type="chain" id="PRO_5041386259" description="Secreted protein" evidence="2">
    <location>
        <begin position="20"/>
        <end position="155"/>
    </location>
</feature>
<dbReference type="AlphaFoldDB" id="A0AA40CDJ7"/>
<reference evidence="3" key="1">
    <citation type="submission" date="2023-06" db="EMBL/GenBank/DDBJ databases">
        <title>Genome-scale phylogeny and comparative genomics of the fungal order Sordariales.</title>
        <authorList>
            <consortium name="Lawrence Berkeley National Laboratory"/>
            <person name="Hensen N."/>
            <person name="Bonometti L."/>
            <person name="Westerberg I."/>
            <person name="Brannstrom I.O."/>
            <person name="Guillou S."/>
            <person name="Cros-Aarteil S."/>
            <person name="Calhoun S."/>
            <person name="Haridas S."/>
            <person name="Kuo A."/>
            <person name="Mondo S."/>
            <person name="Pangilinan J."/>
            <person name="Riley R."/>
            <person name="LaButti K."/>
            <person name="Andreopoulos B."/>
            <person name="Lipzen A."/>
            <person name="Chen C."/>
            <person name="Yanf M."/>
            <person name="Daum C."/>
            <person name="Ng V."/>
            <person name="Clum A."/>
            <person name="Steindorff A."/>
            <person name="Ohm R."/>
            <person name="Martin F."/>
            <person name="Silar P."/>
            <person name="Natvig D."/>
            <person name="Lalanne C."/>
            <person name="Gautier V."/>
            <person name="Ament-velasquez S.L."/>
            <person name="Kruys A."/>
            <person name="Hutchinson M.I."/>
            <person name="Powell A.J."/>
            <person name="Barry K."/>
            <person name="Miller A.N."/>
            <person name="Grigoriev I.V."/>
            <person name="Debuchy R."/>
            <person name="Gladieux P."/>
            <person name="Thoren M.H."/>
            <person name="Johannesson H."/>
        </authorList>
    </citation>
    <scope>NUCLEOTIDE SEQUENCE</scope>
    <source>
        <strain evidence="3">SMH3391-2</strain>
    </source>
</reference>
<evidence type="ECO:0000313" key="4">
    <source>
        <dbReference type="Proteomes" id="UP001174934"/>
    </source>
</evidence>
<evidence type="ECO:0000256" key="1">
    <source>
        <dbReference type="SAM" id="MobiDB-lite"/>
    </source>
</evidence>
<feature type="compositionally biased region" description="Basic and acidic residues" evidence="1">
    <location>
        <begin position="134"/>
        <end position="144"/>
    </location>
</feature>
<dbReference type="Proteomes" id="UP001174934">
    <property type="component" value="Unassembled WGS sequence"/>
</dbReference>
<protein>
    <recommendedName>
        <fullName evidence="5">Secreted protein</fullName>
    </recommendedName>
</protein>
<accession>A0AA40CDJ7</accession>
<dbReference type="EMBL" id="JAULSR010000001">
    <property type="protein sequence ID" value="KAK0634522.1"/>
    <property type="molecule type" value="Genomic_DNA"/>
</dbReference>
<organism evidence="3 4">
    <name type="scientific">Bombardia bombarda</name>
    <dbReference type="NCBI Taxonomy" id="252184"/>
    <lineage>
        <taxon>Eukaryota</taxon>
        <taxon>Fungi</taxon>
        <taxon>Dikarya</taxon>
        <taxon>Ascomycota</taxon>
        <taxon>Pezizomycotina</taxon>
        <taxon>Sordariomycetes</taxon>
        <taxon>Sordariomycetidae</taxon>
        <taxon>Sordariales</taxon>
        <taxon>Lasiosphaeriaceae</taxon>
        <taxon>Bombardia</taxon>
    </lineage>
</organism>
<sequence>MPAGIVAFFPTFLPSVGFCFNLKLVFPICRPAARQYGREACGSSGSVPIHMVSGVGMLNSTTDRPCVLVVVCLPRLIFCVYHSCRTLKHTHTHTHLYKCLCCQSSFAYRVVHTLTRSMPYDSKTQSTGTAGQKGGKDRFSHEHSTSNTNLMNIAF</sequence>
<evidence type="ECO:0008006" key="5">
    <source>
        <dbReference type="Google" id="ProtNLM"/>
    </source>
</evidence>
<keyword evidence="4" id="KW-1185">Reference proteome</keyword>
<comment type="caution">
    <text evidence="3">The sequence shown here is derived from an EMBL/GenBank/DDBJ whole genome shotgun (WGS) entry which is preliminary data.</text>
</comment>
<feature type="region of interest" description="Disordered" evidence="1">
    <location>
        <begin position="121"/>
        <end position="148"/>
    </location>
</feature>
<keyword evidence="2" id="KW-0732">Signal</keyword>
<feature type="signal peptide" evidence="2">
    <location>
        <begin position="1"/>
        <end position="19"/>
    </location>
</feature>